<dbReference type="InterPro" id="IPR051199">
    <property type="entry name" value="LPS_LOS_Heptosyltrfase"/>
</dbReference>
<reference evidence="3 4" key="1">
    <citation type="submission" date="2016-01" db="EMBL/GenBank/DDBJ databases">
        <authorList>
            <person name="Oliw E.H."/>
        </authorList>
    </citation>
    <scope>NUCLEOTIDE SEQUENCE [LARGE SCALE GENOMIC DNA]</scope>
    <source>
        <strain evidence="3 4">DY10</strain>
    </source>
</reference>
<dbReference type="PANTHER" id="PTHR30160:SF1">
    <property type="entry name" value="LIPOPOLYSACCHARIDE 1,2-N-ACETYLGLUCOSAMINETRANSFERASE-RELATED"/>
    <property type="match status" value="1"/>
</dbReference>
<dbReference type="AlphaFoldDB" id="A0A1P9WVS5"/>
<dbReference type="GO" id="GO:0009244">
    <property type="term" value="P:lipopolysaccharide core region biosynthetic process"/>
    <property type="evidence" value="ECO:0007669"/>
    <property type="project" value="TreeGrafter"/>
</dbReference>
<name>A0A1P9WVS5_9BACT</name>
<proteinExistence type="predicted"/>
<dbReference type="GO" id="GO:0008713">
    <property type="term" value="F:ADP-heptose-lipopolysaccharide heptosyltransferase activity"/>
    <property type="evidence" value="ECO:0007669"/>
    <property type="project" value="TreeGrafter"/>
</dbReference>
<accession>A0A1P9WVS5</accession>
<keyword evidence="2 3" id="KW-0808">Transferase</keyword>
<evidence type="ECO:0000313" key="3">
    <source>
        <dbReference type="EMBL" id="AQG79463.1"/>
    </source>
</evidence>
<dbReference type="PANTHER" id="PTHR30160">
    <property type="entry name" value="TETRAACYLDISACCHARIDE 4'-KINASE-RELATED"/>
    <property type="match status" value="1"/>
</dbReference>
<dbReference type="Gene3D" id="3.40.50.2000">
    <property type="entry name" value="Glycogen Phosphorylase B"/>
    <property type="match status" value="2"/>
</dbReference>
<evidence type="ECO:0000256" key="2">
    <source>
        <dbReference type="ARBA" id="ARBA00022679"/>
    </source>
</evidence>
<dbReference type="Pfam" id="PF01075">
    <property type="entry name" value="Glyco_transf_9"/>
    <property type="match status" value="1"/>
</dbReference>
<dbReference type="KEGG" id="smon:AWR27_09110"/>
<organism evidence="3 4">
    <name type="scientific">Spirosoma montaniterrae</name>
    <dbReference type="NCBI Taxonomy" id="1178516"/>
    <lineage>
        <taxon>Bacteria</taxon>
        <taxon>Pseudomonadati</taxon>
        <taxon>Bacteroidota</taxon>
        <taxon>Cytophagia</taxon>
        <taxon>Cytophagales</taxon>
        <taxon>Cytophagaceae</taxon>
        <taxon>Spirosoma</taxon>
    </lineage>
</organism>
<evidence type="ECO:0000256" key="1">
    <source>
        <dbReference type="ARBA" id="ARBA00022676"/>
    </source>
</evidence>
<dbReference type="OrthoDB" id="9768048at2"/>
<gene>
    <name evidence="3" type="ORF">AWR27_09110</name>
</gene>
<dbReference type="SUPFAM" id="SSF53756">
    <property type="entry name" value="UDP-Glycosyltransferase/glycogen phosphorylase"/>
    <property type="match status" value="1"/>
</dbReference>
<protein>
    <submittedName>
        <fullName evidence="3">Glycosyl transferase</fullName>
    </submittedName>
</protein>
<dbReference type="GO" id="GO:0005829">
    <property type="term" value="C:cytosol"/>
    <property type="evidence" value="ECO:0007669"/>
    <property type="project" value="TreeGrafter"/>
</dbReference>
<dbReference type="Proteomes" id="UP000187941">
    <property type="component" value="Chromosome"/>
</dbReference>
<dbReference type="STRING" id="1178516.AWR27_09110"/>
<sequence length="332" mass="37730">MASPMKLLILQMSSIGNIVLSTPVVRCLKKQLPGAVVHFCTKPDHAPIVDSNPYIDKVHYQAGSLYRLIRQLRAEQFDCVIDLQNNFTTALIRKALGVQSYSVDNLGFRKWLYVRWKVNLMPSQHVVDRYLEALQPLGVKNDDFGLDYFIPYKDQVETDWLPPTHRDHYIAFAIGGRHATNRLPIERLVELCSKINHPIVLLGDKRDRVIGEQVEKQVGTKAIYNACGLFNLNQSASIIQGAWVVFSHDTGLMQIAAAFRKKVFSIWGSTTPNFGETPYKTSYLRLEKSGLSCRPCSLTGSGKCPKGHFRCMNELPFKFEEQQSRQQKENLD</sequence>
<keyword evidence="4" id="KW-1185">Reference proteome</keyword>
<dbReference type="EMBL" id="CP014263">
    <property type="protein sequence ID" value="AQG79463.1"/>
    <property type="molecule type" value="Genomic_DNA"/>
</dbReference>
<evidence type="ECO:0000313" key="4">
    <source>
        <dbReference type="Proteomes" id="UP000187941"/>
    </source>
</evidence>
<dbReference type="CDD" id="cd03789">
    <property type="entry name" value="GT9_LPS_heptosyltransferase"/>
    <property type="match status" value="1"/>
</dbReference>
<keyword evidence="1" id="KW-0328">Glycosyltransferase</keyword>
<dbReference type="InterPro" id="IPR002201">
    <property type="entry name" value="Glyco_trans_9"/>
</dbReference>